<evidence type="ECO:0000259" key="1">
    <source>
        <dbReference type="PROSITE" id="PS51742"/>
    </source>
</evidence>
<gene>
    <name evidence="2" type="ORF">COY12_02525</name>
</gene>
<name>A0A2M7U748_9BACT</name>
<reference evidence="3" key="1">
    <citation type="submission" date="2017-09" db="EMBL/GenBank/DDBJ databases">
        <title>Depth-based differentiation of microbial function through sediment-hosted aquifers and enrichment of novel symbionts in the deep terrestrial subsurface.</title>
        <authorList>
            <person name="Probst A.J."/>
            <person name="Ladd B."/>
            <person name="Jarett J.K."/>
            <person name="Geller-Mcgrath D.E."/>
            <person name="Sieber C.M.K."/>
            <person name="Emerson J.B."/>
            <person name="Anantharaman K."/>
            <person name="Thomas B.C."/>
            <person name="Malmstrom R."/>
            <person name="Stieglmeier M."/>
            <person name="Klingl A."/>
            <person name="Woyke T."/>
            <person name="Ryan C.M."/>
            <person name="Banfield J.F."/>
        </authorList>
    </citation>
    <scope>NUCLEOTIDE SEQUENCE [LARGE SCALE GENOMIC DNA]</scope>
</reference>
<feature type="domain" description="PPC" evidence="1">
    <location>
        <begin position="1"/>
        <end position="112"/>
    </location>
</feature>
<accession>A0A2M7U748</accession>
<dbReference type="CDD" id="cd11378">
    <property type="entry name" value="DUF296"/>
    <property type="match status" value="1"/>
</dbReference>
<dbReference type="InterPro" id="IPR005175">
    <property type="entry name" value="PPC_dom"/>
</dbReference>
<organism evidence="2 3">
    <name type="scientific">Candidatus Roizmanbacteria bacterium CG_4_10_14_0_2_um_filter_33_96</name>
    <dbReference type="NCBI Taxonomy" id="1974821"/>
    <lineage>
        <taxon>Bacteria</taxon>
        <taxon>Candidatus Roizmaniibacteriota</taxon>
    </lineage>
</organism>
<dbReference type="Pfam" id="PF03479">
    <property type="entry name" value="PCC"/>
    <property type="match status" value="1"/>
</dbReference>
<proteinExistence type="predicted"/>
<protein>
    <submittedName>
        <fullName evidence="2">DUF296 domain-containing protein</fullName>
    </submittedName>
</protein>
<dbReference type="AlphaFoldDB" id="A0A2M7U748"/>
<dbReference type="PANTHER" id="PTHR34988:SF1">
    <property type="entry name" value="DNA-BINDING PROTEIN"/>
    <property type="match status" value="1"/>
</dbReference>
<dbReference type="Gene3D" id="3.30.1330.80">
    <property type="entry name" value="Hypothetical protein, similar to alpha- acetolactate decarboxylase, domain 2"/>
    <property type="match status" value="1"/>
</dbReference>
<evidence type="ECO:0000313" key="2">
    <source>
        <dbReference type="EMBL" id="PIZ66979.1"/>
    </source>
</evidence>
<dbReference type="EMBL" id="PFOF01000073">
    <property type="protein sequence ID" value="PIZ66979.1"/>
    <property type="molecule type" value="Genomic_DNA"/>
</dbReference>
<sequence length="112" mass="12652">MKLLEIKVNKREEVINVLTKEIKKQKLTTGAIVSVIGAVDECQINDMKKNNAMKDVFHQYKEPMELSGNGEIKDGKPHIHCILSRESGETVGGHLHRAVVKSWFVNIFVLVK</sequence>
<comment type="caution">
    <text evidence="2">The sequence shown here is derived from an EMBL/GenBank/DDBJ whole genome shotgun (WGS) entry which is preliminary data.</text>
</comment>
<evidence type="ECO:0000313" key="3">
    <source>
        <dbReference type="Proteomes" id="UP000229506"/>
    </source>
</evidence>
<dbReference type="PROSITE" id="PS51742">
    <property type="entry name" value="PPC"/>
    <property type="match status" value="1"/>
</dbReference>
<dbReference type="SUPFAM" id="SSF117856">
    <property type="entry name" value="AF0104/ALDC/Ptd012-like"/>
    <property type="match status" value="1"/>
</dbReference>
<dbReference type="PANTHER" id="PTHR34988">
    <property type="entry name" value="PROTEIN, PUTATIVE-RELATED"/>
    <property type="match status" value="1"/>
</dbReference>
<dbReference type="Proteomes" id="UP000229506">
    <property type="component" value="Unassembled WGS sequence"/>
</dbReference>